<dbReference type="PROSITE" id="PS51155">
    <property type="entry name" value="CHIT_BIND_RR_2"/>
    <property type="match status" value="1"/>
</dbReference>
<dbReference type="PANTHER" id="PTHR10380:SF237">
    <property type="entry name" value="CUTICULAR PROTEIN 65AU, ISOFORM A-RELATED"/>
    <property type="match status" value="1"/>
</dbReference>
<dbReference type="Pfam" id="PF00379">
    <property type="entry name" value="Chitin_bind_4"/>
    <property type="match status" value="1"/>
</dbReference>
<evidence type="ECO:0000256" key="3">
    <source>
        <dbReference type="SAM" id="MobiDB-lite"/>
    </source>
</evidence>
<sequence length="145" mass="15737">MKLVLLALLVCVAAARPDYGPASSEEHGSETLRNEFDIADNGAYTADMETSNGIVMSQSGSPTGPEDAILATGYFSWTAPDGTPVSVKYVADENGYQPDSDILPVAPEFPHPIPQFVLDQIEKARKEDLDRSSEEYRVPTSYRAP</sequence>
<dbReference type="Proteomes" id="UP001286313">
    <property type="component" value="Unassembled WGS sequence"/>
</dbReference>
<evidence type="ECO:0000256" key="2">
    <source>
        <dbReference type="PROSITE-ProRule" id="PRU00497"/>
    </source>
</evidence>
<accession>A0AAE1BUM3</accession>
<evidence type="ECO:0000313" key="6">
    <source>
        <dbReference type="Proteomes" id="UP001286313"/>
    </source>
</evidence>
<protein>
    <submittedName>
        <fullName evidence="5">Uncharacterized protein</fullName>
    </submittedName>
</protein>
<keyword evidence="4" id="KW-0732">Signal</keyword>
<evidence type="ECO:0000313" key="5">
    <source>
        <dbReference type="EMBL" id="KAK3857422.1"/>
    </source>
</evidence>
<gene>
    <name evidence="5" type="ORF">Pcinc_036314</name>
</gene>
<name>A0AAE1BUM3_PETCI</name>
<dbReference type="GO" id="GO:0008010">
    <property type="term" value="F:structural constituent of chitin-based larval cuticle"/>
    <property type="evidence" value="ECO:0007669"/>
    <property type="project" value="TreeGrafter"/>
</dbReference>
<keyword evidence="6" id="KW-1185">Reference proteome</keyword>
<evidence type="ECO:0000256" key="4">
    <source>
        <dbReference type="SAM" id="SignalP"/>
    </source>
</evidence>
<feature type="compositionally biased region" description="Basic and acidic residues" evidence="3">
    <location>
        <begin position="125"/>
        <end position="137"/>
    </location>
</feature>
<dbReference type="EMBL" id="JAWQEG010005603">
    <property type="protein sequence ID" value="KAK3857422.1"/>
    <property type="molecule type" value="Genomic_DNA"/>
</dbReference>
<dbReference type="GO" id="GO:0062129">
    <property type="term" value="C:chitin-based extracellular matrix"/>
    <property type="evidence" value="ECO:0007669"/>
    <property type="project" value="TreeGrafter"/>
</dbReference>
<feature type="region of interest" description="Disordered" evidence="3">
    <location>
        <begin position="125"/>
        <end position="145"/>
    </location>
</feature>
<proteinExistence type="predicted"/>
<comment type="caution">
    <text evidence="5">The sequence shown here is derived from an EMBL/GenBank/DDBJ whole genome shotgun (WGS) entry which is preliminary data.</text>
</comment>
<dbReference type="AlphaFoldDB" id="A0AAE1BUM3"/>
<dbReference type="InterPro" id="IPR050468">
    <property type="entry name" value="Cuticle_Struct_Prot"/>
</dbReference>
<feature type="chain" id="PRO_5041913451" evidence="4">
    <location>
        <begin position="16"/>
        <end position="145"/>
    </location>
</feature>
<dbReference type="PANTHER" id="PTHR10380">
    <property type="entry name" value="CUTICLE PROTEIN"/>
    <property type="match status" value="1"/>
</dbReference>
<keyword evidence="1 2" id="KW-0193">Cuticle</keyword>
<evidence type="ECO:0000256" key="1">
    <source>
        <dbReference type="ARBA" id="ARBA00022460"/>
    </source>
</evidence>
<reference evidence="5" key="1">
    <citation type="submission" date="2023-10" db="EMBL/GenBank/DDBJ databases">
        <title>Genome assemblies of two species of porcelain crab, Petrolisthes cinctipes and Petrolisthes manimaculis (Anomura: Porcellanidae).</title>
        <authorList>
            <person name="Angst P."/>
        </authorList>
    </citation>
    <scope>NUCLEOTIDE SEQUENCE</scope>
    <source>
        <strain evidence="5">PB745_01</strain>
        <tissue evidence="5">Gill</tissue>
    </source>
</reference>
<organism evidence="5 6">
    <name type="scientific">Petrolisthes cinctipes</name>
    <name type="common">Flat porcelain crab</name>
    <dbReference type="NCBI Taxonomy" id="88211"/>
    <lineage>
        <taxon>Eukaryota</taxon>
        <taxon>Metazoa</taxon>
        <taxon>Ecdysozoa</taxon>
        <taxon>Arthropoda</taxon>
        <taxon>Crustacea</taxon>
        <taxon>Multicrustacea</taxon>
        <taxon>Malacostraca</taxon>
        <taxon>Eumalacostraca</taxon>
        <taxon>Eucarida</taxon>
        <taxon>Decapoda</taxon>
        <taxon>Pleocyemata</taxon>
        <taxon>Anomura</taxon>
        <taxon>Galatheoidea</taxon>
        <taxon>Porcellanidae</taxon>
        <taxon>Petrolisthes</taxon>
    </lineage>
</organism>
<dbReference type="InterPro" id="IPR000618">
    <property type="entry name" value="Insect_cuticle"/>
</dbReference>
<feature type="signal peptide" evidence="4">
    <location>
        <begin position="1"/>
        <end position="15"/>
    </location>
</feature>
<dbReference type="InterPro" id="IPR031311">
    <property type="entry name" value="CHIT_BIND_RR_consensus"/>
</dbReference>
<dbReference type="PROSITE" id="PS00233">
    <property type="entry name" value="CHIT_BIND_RR_1"/>
    <property type="match status" value="1"/>
</dbReference>